<dbReference type="AlphaFoldDB" id="A0AAW3ZJQ8"/>
<organism evidence="11 12">
    <name type="scientific">Pseudomarimonas arenosa</name>
    <dbReference type="NCBI Taxonomy" id="2774145"/>
    <lineage>
        <taxon>Bacteria</taxon>
        <taxon>Pseudomonadati</taxon>
        <taxon>Pseudomonadota</taxon>
        <taxon>Gammaproteobacteria</taxon>
        <taxon>Lysobacterales</taxon>
        <taxon>Lysobacteraceae</taxon>
        <taxon>Pseudomarimonas</taxon>
    </lineage>
</organism>
<dbReference type="Pfam" id="PF22780">
    <property type="entry name" value="HI0933_like_1st"/>
    <property type="match status" value="1"/>
</dbReference>
<dbReference type="InterPro" id="IPR057661">
    <property type="entry name" value="RsdA/BaiN/AoA(So)_Rossmann"/>
</dbReference>
<dbReference type="PANTHER" id="PTHR11061">
    <property type="entry name" value="RNA M5U METHYLTRANSFERASE"/>
    <property type="match status" value="1"/>
</dbReference>
<proteinExistence type="inferred from homology"/>
<dbReference type="GO" id="GO:0070475">
    <property type="term" value="P:rRNA base methylation"/>
    <property type="evidence" value="ECO:0007669"/>
    <property type="project" value="TreeGrafter"/>
</dbReference>
<comment type="cofactor">
    <cofactor evidence="1">
        <name>FAD</name>
        <dbReference type="ChEBI" id="CHEBI:57692"/>
    </cofactor>
</comment>
<accession>A0AAW3ZJQ8</accession>
<keyword evidence="5 7" id="KW-0949">S-adenosyl-L-methionine</keyword>
<sequence length="809" mass="87813">MSASDSLPMVVGVIGGGPAGLMAAEAALAAGAQVLLFDHLASVGRKILIAGKGGLNLTHSEPIELFVERYGPASSTVSRWLSAFGPTELREWALKLGVQTIVGSSGRVFPSDLKAAPLLRGWLRRLRSDGLDLRVHHRWRGFEQGQARFQTPQGELLFSADAWVLALGGASWPVLGSEGNWTSLLTAHGVSVAPWQPANVGFDLPWSEAFLQRYAGQPVKPVALGIDGLGADRNPEPRQGEFVITDYGIEGSLLYALGAELRAIQGDRPAQAWLDLLPSQSVDSVIERLRGERGKRSLSEYLRRKLGLQGVRLGLLHELGPRPLPVQPEQLARLIKRLPLPPLTTRPIEEAISSAGGVQLEQLNDQLMLSALPGVFCAGEMLDWEAPTGGYLLTACFASGRIAGLAATQWAARHDATAITSGPGPAPREARQILHCQHFAGNECRSCTYLPVPYVQQLKAKSEEIAELLAFAPQVEWEEPVASKTTGFRNKAKLAVAGSAQQPTLGILDADYHGIDLDQCLLYPAQIQRCFEPLRDFIRLCELPPYSVSERHGELKYLLLTLGAGDALMLRFVLRSPLLIERIRAALPTLKEWLPDLSVVSVNLQPKPAAIVEGEIEIALSEQQLLPMRFGDLEFGLMPGGFFQTNTEVAAELYCSAARWCSQLAVDRALDLFCGVGGFALHLAQAGLTVSGWELHPAAVESARRAAEASALPAQFECASVEGLSLRGTAADLWVVNPPRRGLGRWLIEQIRSEAPRYLLYSSCNPHTLQDDLAALPTYLPVRARLFDMFPHTGHAEVMVLLRHTAGPL</sequence>
<dbReference type="Pfam" id="PF05958">
    <property type="entry name" value="tRNA_U5-meth_tr"/>
    <property type="match status" value="1"/>
</dbReference>
<evidence type="ECO:0000259" key="10">
    <source>
        <dbReference type="Pfam" id="PF22780"/>
    </source>
</evidence>
<evidence type="ECO:0000313" key="11">
    <source>
        <dbReference type="EMBL" id="MBD8524526.1"/>
    </source>
</evidence>
<dbReference type="InterPro" id="IPR030390">
    <property type="entry name" value="MeTrfase_TrmA_AS"/>
</dbReference>
<dbReference type="InterPro" id="IPR022460">
    <property type="entry name" value="Flavoprotein_PP4765"/>
</dbReference>
<keyword evidence="2 7" id="KW-0489">Methyltransferase</keyword>
<feature type="active site" description="Nucleophile" evidence="7">
    <location>
        <position position="764"/>
    </location>
</feature>
<gene>
    <name evidence="11" type="ORF">IFO71_02120</name>
</gene>
<dbReference type="Gene3D" id="3.40.50.150">
    <property type="entry name" value="Vaccinia Virus protein VP39"/>
    <property type="match status" value="1"/>
</dbReference>
<feature type="binding site" evidence="7">
    <location>
        <position position="644"/>
    </location>
    <ligand>
        <name>S-adenosyl-L-methionine</name>
        <dbReference type="ChEBI" id="CHEBI:59789"/>
    </ligand>
</feature>
<evidence type="ECO:0000313" key="12">
    <source>
        <dbReference type="Proteomes" id="UP000613768"/>
    </source>
</evidence>
<evidence type="ECO:0000256" key="2">
    <source>
        <dbReference type="ARBA" id="ARBA00022603"/>
    </source>
</evidence>
<dbReference type="InterPro" id="IPR023166">
    <property type="entry name" value="BaiN-like_dom_sf"/>
</dbReference>
<evidence type="ECO:0000256" key="4">
    <source>
        <dbReference type="ARBA" id="ARBA00022679"/>
    </source>
</evidence>
<dbReference type="Proteomes" id="UP000613768">
    <property type="component" value="Unassembled WGS sequence"/>
</dbReference>
<evidence type="ECO:0000256" key="5">
    <source>
        <dbReference type="ARBA" id="ARBA00022691"/>
    </source>
</evidence>
<dbReference type="Gene3D" id="2.40.30.10">
    <property type="entry name" value="Translation factors"/>
    <property type="match status" value="1"/>
</dbReference>
<dbReference type="InterPro" id="IPR004792">
    <property type="entry name" value="BaiN-like"/>
</dbReference>
<dbReference type="Gene3D" id="2.40.50.1070">
    <property type="match status" value="1"/>
</dbReference>
<keyword evidence="12" id="KW-1185">Reference proteome</keyword>
<dbReference type="InterPro" id="IPR055178">
    <property type="entry name" value="RsdA/BaiN/AoA(So)-like_dom"/>
</dbReference>
<keyword evidence="4 7" id="KW-0808">Transferase</keyword>
<dbReference type="PANTHER" id="PTHR11061:SF30">
    <property type="entry name" value="TRNA (URACIL(54)-C(5))-METHYLTRANSFERASE"/>
    <property type="match status" value="1"/>
</dbReference>
<reference evidence="11 12" key="1">
    <citation type="submission" date="2020-09" db="EMBL/GenBank/DDBJ databases">
        <title>Pseudoxanthomonas sp. CAU 1598 isolated from sand of Yaerae Beach.</title>
        <authorList>
            <person name="Kim W."/>
        </authorList>
    </citation>
    <scope>NUCLEOTIDE SEQUENCE [LARGE SCALE GENOMIC DNA]</scope>
    <source>
        <strain evidence="11 12">CAU 1598</strain>
    </source>
</reference>
<dbReference type="InterPro" id="IPR036188">
    <property type="entry name" value="FAD/NAD-bd_sf"/>
</dbReference>
<evidence type="ECO:0000256" key="8">
    <source>
        <dbReference type="PROSITE-ProRule" id="PRU10015"/>
    </source>
</evidence>
<dbReference type="InterPro" id="IPR010280">
    <property type="entry name" value="U5_MeTrfase_fam"/>
</dbReference>
<protein>
    <submittedName>
        <fullName evidence="11">TIGR03862 family flavoprotein</fullName>
    </submittedName>
</protein>
<feature type="active site" evidence="8">
    <location>
        <position position="764"/>
    </location>
</feature>
<dbReference type="NCBIfam" id="TIGR00275">
    <property type="entry name" value="aminoacetone oxidase family FAD-binding enzyme"/>
    <property type="match status" value="1"/>
</dbReference>
<dbReference type="NCBIfam" id="TIGR03862">
    <property type="entry name" value="flavo_PP4765"/>
    <property type="match status" value="1"/>
</dbReference>
<comment type="caution">
    <text evidence="11">The sequence shown here is derived from an EMBL/GenBank/DDBJ whole genome shotgun (WGS) entry which is preliminary data.</text>
</comment>
<dbReference type="Gene3D" id="3.50.50.60">
    <property type="entry name" value="FAD/NAD(P)-binding domain"/>
    <property type="match status" value="1"/>
</dbReference>
<dbReference type="RefSeq" id="WP_192027874.1">
    <property type="nucleotide sequence ID" value="NZ_JACYTR010000003.1"/>
</dbReference>
<feature type="binding site" evidence="7">
    <location>
        <position position="737"/>
    </location>
    <ligand>
        <name>S-adenosyl-L-methionine</name>
        <dbReference type="ChEBI" id="CHEBI:59789"/>
    </ligand>
</feature>
<dbReference type="SUPFAM" id="SSF53335">
    <property type="entry name" value="S-adenosyl-L-methionine-dependent methyltransferases"/>
    <property type="match status" value="1"/>
</dbReference>
<dbReference type="PROSITE" id="PS51687">
    <property type="entry name" value="SAM_MT_RNA_M5U"/>
    <property type="match status" value="1"/>
</dbReference>
<feature type="binding site" evidence="7">
    <location>
        <position position="673"/>
    </location>
    <ligand>
        <name>S-adenosyl-L-methionine</name>
        <dbReference type="ChEBI" id="CHEBI:59789"/>
    </ligand>
</feature>
<evidence type="ECO:0000259" key="9">
    <source>
        <dbReference type="Pfam" id="PF03486"/>
    </source>
</evidence>
<keyword evidence="6" id="KW-0274">FAD</keyword>
<dbReference type="Gene3D" id="1.10.8.260">
    <property type="entry name" value="HI0933 insert domain-like"/>
    <property type="match status" value="1"/>
</dbReference>
<dbReference type="Pfam" id="PF03486">
    <property type="entry name" value="HI0933_like"/>
    <property type="match status" value="1"/>
</dbReference>
<feature type="domain" description="RsdA/BaiN/AoA(So)-like Rossmann fold-like" evidence="9">
    <location>
        <begin position="11"/>
        <end position="404"/>
    </location>
</feature>
<dbReference type="SUPFAM" id="SSF51905">
    <property type="entry name" value="FAD/NAD(P)-binding domain"/>
    <property type="match status" value="1"/>
</dbReference>
<dbReference type="InterPro" id="IPR029063">
    <property type="entry name" value="SAM-dependent_MTases_sf"/>
</dbReference>
<keyword evidence="3" id="KW-0285">Flavoprotein</keyword>
<comment type="similarity">
    <text evidence="7">Belongs to the class I-like SAM-binding methyltransferase superfamily. RNA M5U methyltransferase family.</text>
</comment>
<evidence type="ECO:0000256" key="1">
    <source>
        <dbReference type="ARBA" id="ARBA00001974"/>
    </source>
</evidence>
<evidence type="ECO:0000256" key="6">
    <source>
        <dbReference type="ARBA" id="ARBA00022827"/>
    </source>
</evidence>
<dbReference type="EMBL" id="JACYTR010000003">
    <property type="protein sequence ID" value="MBD8524526.1"/>
    <property type="molecule type" value="Genomic_DNA"/>
</dbReference>
<name>A0AAW3ZJQ8_9GAMM</name>
<feature type="binding site" evidence="7">
    <location>
        <position position="694"/>
    </location>
    <ligand>
        <name>S-adenosyl-L-methionine</name>
        <dbReference type="ChEBI" id="CHEBI:59789"/>
    </ligand>
</feature>
<evidence type="ECO:0000256" key="3">
    <source>
        <dbReference type="ARBA" id="ARBA00022630"/>
    </source>
</evidence>
<evidence type="ECO:0000256" key="7">
    <source>
        <dbReference type="PROSITE-ProRule" id="PRU01024"/>
    </source>
</evidence>
<dbReference type="SUPFAM" id="SSF160996">
    <property type="entry name" value="HI0933 insert domain-like"/>
    <property type="match status" value="1"/>
</dbReference>
<dbReference type="GO" id="GO:0070041">
    <property type="term" value="F:rRNA (uridine-C5-)-methyltransferase activity"/>
    <property type="evidence" value="ECO:0007669"/>
    <property type="project" value="TreeGrafter"/>
</dbReference>
<dbReference type="PROSITE" id="PS01230">
    <property type="entry name" value="TRMA_1"/>
    <property type="match status" value="1"/>
</dbReference>
<feature type="domain" description="RsdA/BaiN/AoA(So)-like insert" evidence="10">
    <location>
        <begin position="196"/>
        <end position="353"/>
    </location>
</feature>